<comment type="caution">
    <text evidence="2">The sequence shown here is derived from an EMBL/GenBank/DDBJ whole genome shotgun (WGS) entry which is preliminary data.</text>
</comment>
<dbReference type="Proteomes" id="UP000234905">
    <property type="component" value="Unassembled WGS sequence"/>
</dbReference>
<reference evidence="2 3" key="1">
    <citation type="submission" date="2017-12" db="EMBL/GenBank/DDBJ databases">
        <title>Phylogenetic diversity of female urinary microbiome.</title>
        <authorList>
            <person name="Thomas-White K."/>
            <person name="Wolfe A.J."/>
        </authorList>
    </citation>
    <scope>NUCLEOTIDE SEQUENCE [LARGE SCALE GENOMIC DNA]</scope>
    <source>
        <strain evidence="2 3">UMB0682</strain>
    </source>
</reference>
<sequence>MTVFQMPFYFVQEETLEDKKKKWLSEHAHEHKRITPDFEPIPGWKPFAKYGSSSAEIIANCVKKEDFSILHVGDYFNETINGTTYWWTFTEFNHYGQNEALMVPDRLIPGSYEFGTSNTYSGSNLESELNKFYYAMPYFLRDYIIRMSLNWTGGGGSMVSLNEYVFPPSEIEAFGSAYYSSEGVYSYKKWACFTDANSRARDGRTYWLRSAYSSDSRYVVDCDSYGNRSADRAYMKLGILPCFCIGGGEDE</sequence>
<dbReference type="Pfam" id="PF19789">
    <property type="entry name" value="DUF6273"/>
    <property type="match status" value="1"/>
</dbReference>
<accession>A0AAP8LS99</accession>
<dbReference type="AlphaFoldDB" id="A0AAP8LS99"/>
<gene>
    <name evidence="2" type="ORF">CYJ61_00710</name>
</gene>
<dbReference type="EMBL" id="PKJN01000001">
    <property type="protein sequence ID" value="PKZ59962.1"/>
    <property type="molecule type" value="Genomic_DNA"/>
</dbReference>
<evidence type="ECO:0000313" key="2">
    <source>
        <dbReference type="EMBL" id="PKZ59962.1"/>
    </source>
</evidence>
<organism evidence="2 3">
    <name type="scientific">Gardnerella vaginalis</name>
    <dbReference type="NCBI Taxonomy" id="2702"/>
    <lineage>
        <taxon>Bacteria</taxon>
        <taxon>Bacillati</taxon>
        <taxon>Actinomycetota</taxon>
        <taxon>Actinomycetes</taxon>
        <taxon>Bifidobacteriales</taxon>
        <taxon>Bifidobacteriaceae</taxon>
        <taxon>Gardnerella</taxon>
    </lineage>
</organism>
<evidence type="ECO:0000313" key="3">
    <source>
        <dbReference type="Proteomes" id="UP000234905"/>
    </source>
</evidence>
<proteinExistence type="predicted"/>
<dbReference type="InterPro" id="IPR046240">
    <property type="entry name" value="DUF6273"/>
</dbReference>
<evidence type="ECO:0000259" key="1">
    <source>
        <dbReference type="Pfam" id="PF19789"/>
    </source>
</evidence>
<protein>
    <recommendedName>
        <fullName evidence="1">DUF6273 domain-containing protein</fullName>
    </recommendedName>
</protein>
<feature type="domain" description="DUF6273" evidence="1">
    <location>
        <begin position="116"/>
        <end position="245"/>
    </location>
</feature>
<name>A0AAP8LS99_GARVA</name>